<feature type="region of interest" description="Disordered" evidence="10">
    <location>
        <begin position="1"/>
        <end position="42"/>
    </location>
</feature>
<feature type="compositionally biased region" description="Basic and acidic residues" evidence="10">
    <location>
        <begin position="32"/>
        <end position="42"/>
    </location>
</feature>
<evidence type="ECO:0000256" key="4">
    <source>
        <dbReference type="ARBA" id="ARBA00018689"/>
    </source>
</evidence>
<keyword evidence="6" id="KW-0698">rRNA processing</keyword>
<evidence type="ECO:0000313" key="12">
    <source>
        <dbReference type="Proteomes" id="UP001239445"/>
    </source>
</evidence>
<dbReference type="AlphaFoldDB" id="A0AAJ0B7R7"/>
<dbReference type="PANTHER" id="PTHR33911">
    <property type="entry name" value="RRNA-PROCESSING PROTEIN EFG1"/>
    <property type="match status" value="1"/>
</dbReference>
<dbReference type="PANTHER" id="PTHR33911:SF1">
    <property type="entry name" value="RRNA-PROCESSING PROTEIN EFG1"/>
    <property type="match status" value="1"/>
</dbReference>
<dbReference type="InterPro" id="IPR050786">
    <property type="entry name" value="EFG1_rRNA-proc"/>
</dbReference>
<sequence>MGTKRSHSEANGETAGHKRSHGHHGKPWAKRPKTDAGSDEKLVDIKKRARALERLLALDNTKIPADKLNDLQRELAAHKQRIAEARAKKHRSYMIKKYHMVRFFERQKATRLAKQLRKRINETEDTEEKAQLQADLHIAEVDLDYAIYYPFLEPYVSLYAKADSKEKPTAAQVLHAPRPPLWATIEKLRDEGKDALEKLQNRQSEPAEQPKASRPPKTGNEGETKASGAHKRKSAQRERSGERKEGRRHAEPRKEEDSDSDGGGFFEED</sequence>
<keyword evidence="7 9" id="KW-0175">Coiled coil</keyword>
<dbReference type="GO" id="GO:0000462">
    <property type="term" value="P:maturation of SSU-rRNA from tricistronic rRNA transcript (SSU-rRNA, 5.8S rRNA, LSU-rRNA)"/>
    <property type="evidence" value="ECO:0007669"/>
    <property type="project" value="TreeGrafter"/>
</dbReference>
<comment type="similarity">
    <text evidence="3">Belongs to the EFG1 family.</text>
</comment>
<gene>
    <name evidence="11" type="ORF">QBC47DRAFT_390872</name>
</gene>
<feature type="compositionally biased region" description="Basic and acidic residues" evidence="10">
    <location>
        <begin position="1"/>
        <end position="10"/>
    </location>
</feature>
<evidence type="ECO:0000256" key="7">
    <source>
        <dbReference type="ARBA" id="ARBA00023054"/>
    </source>
</evidence>
<protein>
    <recommendedName>
        <fullName evidence="4">rRNA-processing protein EFG1</fullName>
    </recommendedName>
    <alternativeName>
        <fullName evidence="5">rRNA-processing protein efg1</fullName>
    </alternativeName>
</protein>
<keyword evidence="12" id="KW-1185">Reference proteome</keyword>
<feature type="region of interest" description="Disordered" evidence="10">
    <location>
        <begin position="196"/>
        <end position="269"/>
    </location>
</feature>
<evidence type="ECO:0000313" key="11">
    <source>
        <dbReference type="EMBL" id="KAK1751732.1"/>
    </source>
</evidence>
<comment type="caution">
    <text evidence="11">The sequence shown here is derived from an EMBL/GenBank/DDBJ whole genome shotgun (WGS) entry which is preliminary data.</text>
</comment>
<proteinExistence type="inferred from homology"/>
<reference evidence="11" key="1">
    <citation type="submission" date="2023-06" db="EMBL/GenBank/DDBJ databases">
        <title>Genome-scale phylogeny and comparative genomics of the fungal order Sordariales.</title>
        <authorList>
            <consortium name="Lawrence Berkeley National Laboratory"/>
            <person name="Hensen N."/>
            <person name="Bonometti L."/>
            <person name="Westerberg I."/>
            <person name="Brannstrom I.O."/>
            <person name="Guillou S."/>
            <person name="Cros-Aarteil S."/>
            <person name="Calhoun S."/>
            <person name="Haridas S."/>
            <person name="Kuo A."/>
            <person name="Mondo S."/>
            <person name="Pangilinan J."/>
            <person name="Riley R."/>
            <person name="Labutti K."/>
            <person name="Andreopoulos B."/>
            <person name="Lipzen A."/>
            <person name="Chen C."/>
            <person name="Yanf M."/>
            <person name="Daum C."/>
            <person name="Ng V."/>
            <person name="Clum A."/>
            <person name="Steindorff A."/>
            <person name="Ohm R."/>
            <person name="Martin F."/>
            <person name="Silar P."/>
            <person name="Natvig D."/>
            <person name="Lalanne C."/>
            <person name="Gautier V."/>
            <person name="Ament-Velasquez S.L."/>
            <person name="Kruys A."/>
            <person name="Hutchinson M.I."/>
            <person name="Powell A.J."/>
            <person name="Barry K."/>
            <person name="Miller A.N."/>
            <person name="Grigoriev I.V."/>
            <person name="Debuchy R."/>
            <person name="Gladieux P."/>
            <person name="Thoren M.H."/>
            <person name="Johannesson H."/>
        </authorList>
    </citation>
    <scope>NUCLEOTIDE SEQUENCE</scope>
    <source>
        <strain evidence="11">PSN4</strain>
    </source>
</reference>
<feature type="compositionally biased region" description="Basic and acidic residues" evidence="10">
    <location>
        <begin position="235"/>
        <end position="256"/>
    </location>
</feature>
<organism evidence="11 12">
    <name type="scientific">Echria macrotheca</name>
    <dbReference type="NCBI Taxonomy" id="438768"/>
    <lineage>
        <taxon>Eukaryota</taxon>
        <taxon>Fungi</taxon>
        <taxon>Dikarya</taxon>
        <taxon>Ascomycota</taxon>
        <taxon>Pezizomycotina</taxon>
        <taxon>Sordariomycetes</taxon>
        <taxon>Sordariomycetidae</taxon>
        <taxon>Sordariales</taxon>
        <taxon>Schizotheciaceae</taxon>
        <taxon>Echria</taxon>
    </lineage>
</organism>
<evidence type="ECO:0000256" key="2">
    <source>
        <dbReference type="ARBA" id="ARBA00004604"/>
    </source>
</evidence>
<evidence type="ECO:0000256" key="5">
    <source>
        <dbReference type="ARBA" id="ARBA00019827"/>
    </source>
</evidence>
<dbReference type="EMBL" id="MU839841">
    <property type="protein sequence ID" value="KAK1751732.1"/>
    <property type="molecule type" value="Genomic_DNA"/>
</dbReference>
<keyword evidence="8" id="KW-0539">Nucleus</keyword>
<dbReference type="InterPro" id="IPR019310">
    <property type="entry name" value="Efg1"/>
</dbReference>
<feature type="compositionally biased region" description="Basic residues" evidence="10">
    <location>
        <begin position="17"/>
        <end position="31"/>
    </location>
</feature>
<evidence type="ECO:0000256" key="6">
    <source>
        <dbReference type="ARBA" id="ARBA00022552"/>
    </source>
</evidence>
<feature type="coiled-coil region" evidence="9">
    <location>
        <begin position="68"/>
        <end position="133"/>
    </location>
</feature>
<dbReference type="GO" id="GO:0030688">
    <property type="term" value="C:preribosome, small subunit precursor"/>
    <property type="evidence" value="ECO:0007669"/>
    <property type="project" value="TreeGrafter"/>
</dbReference>
<dbReference type="Pfam" id="PF10153">
    <property type="entry name" value="Efg1"/>
    <property type="match status" value="1"/>
</dbReference>
<accession>A0AAJ0B7R7</accession>
<evidence type="ECO:0000256" key="8">
    <source>
        <dbReference type="ARBA" id="ARBA00023242"/>
    </source>
</evidence>
<evidence type="ECO:0000256" key="3">
    <source>
        <dbReference type="ARBA" id="ARBA00006916"/>
    </source>
</evidence>
<comment type="subcellular location">
    <subcellularLocation>
        <location evidence="2">Nucleus</location>
        <location evidence="2">Nucleolus</location>
    </subcellularLocation>
</comment>
<evidence type="ECO:0000256" key="9">
    <source>
        <dbReference type="SAM" id="Coils"/>
    </source>
</evidence>
<dbReference type="Proteomes" id="UP001239445">
    <property type="component" value="Unassembled WGS sequence"/>
</dbReference>
<name>A0AAJ0B7R7_9PEZI</name>
<comment type="function">
    <text evidence="1">Involved in rRNA processing.</text>
</comment>
<dbReference type="GO" id="GO:0005730">
    <property type="term" value="C:nucleolus"/>
    <property type="evidence" value="ECO:0007669"/>
    <property type="project" value="UniProtKB-SubCell"/>
</dbReference>
<evidence type="ECO:0000256" key="1">
    <source>
        <dbReference type="ARBA" id="ARBA00002773"/>
    </source>
</evidence>
<evidence type="ECO:0000256" key="10">
    <source>
        <dbReference type="SAM" id="MobiDB-lite"/>
    </source>
</evidence>